<comment type="catalytic activity">
    <reaction evidence="1">
        <text>a beta-lactam + H2O = a substituted beta-amino acid</text>
        <dbReference type="Rhea" id="RHEA:20401"/>
        <dbReference type="ChEBI" id="CHEBI:15377"/>
        <dbReference type="ChEBI" id="CHEBI:35627"/>
        <dbReference type="ChEBI" id="CHEBI:140347"/>
        <dbReference type="EC" id="3.5.2.6"/>
    </reaction>
</comment>
<comment type="similarity">
    <text evidence="4">Belongs to the metallo-beta-lactamase superfamily. Class-B beta-lactamase family.</text>
</comment>
<accession>A0A2S7KRA2</accession>
<dbReference type="InterPro" id="IPR050855">
    <property type="entry name" value="NDM-1-like"/>
</dbReference>
<evidence type="ECO:0000256" key="12">
    <source>
        <dbReference type="ARBA" id="ARBA00023251"/>
    </source>
</evidence>
<dbReference type="Proteomes" id="UP000239800">
    <property type="component" value="Unassembled WGS sequence"/>
</dbReference>
<dbReference type="GO" id="GO:0046677">
    <property type="term" value="P:response to antibiotic"/>
    <property type="evidence" value="ECO:0007669"/>
    <property type="project" value="UniProtKB-KW"/>
</dbReference>
<evidence type="ECO:0000313" key="16">
    <source>
        <dbReference type="Proteomes" id="UP000239800"/>
    </source>
</evidence>
<comment type="subunit">
    <text evidence="5">Monomer.</text>
</comment>
<dbReference type="GO" id="GO:0008800">
    <property type="term" value="F:beta-lactamase activity"/>
    <property type="evidence" value="ECO:0007669"/>
    <property type="project" value="UniProtKB-EC"/>
</dbReference>
<evidence type="ECO:0000259" key="14">
    <source>
        <dbReference type="SMART" id="SM00849"/>
    </source>
</evidence>
<dbReference type="EC" id="3.5.2.6" evidence="6"/>
<evidence type="ECO:0000256" key="2">
    <source>
        <dbReference type="ARBA" id="ARBA00001947"/>
    </source>
</evidence>
<dbReference type="InterPro" id="IPR001279">
    <property type="entry name" value="Metallo-B-lactamas"/>
</dbReference>
<evidence type="ECO:0000256" key="1">
    <source>
        <dbReference type="ARBA" id="ARBA00001526"/>
    </source>
</evidence>
<comment type="caution">
    <text evidence="15">The sequence shown here is derived from an EMBL/GenBank/DDBJ whole genome shotgun (WGS) entry which is preliminary data.</text>
</comment>
<evidence type="ECO:0000256" key="7">
    <source>
        <dbReference type="ARBA" id="ARBA00022723"/>
    </source>
</evidence>
<dbReference type="RefSeq" id="WP_104813072.1">
    <property type="nucleotide sequence ID" value="NZ_MQUB01000001.1"/>
</dbReference>
<proteinExistence type="inferred from homology"/>
<dbReference type="InterPro" id="IPR001018">
    <property type="entry name" value="Beta-lactamase_class-B_CS"/>
</dbReference>
<keyword evidence="7" id="KW-0479">Metal-binding</keyword>
<comment type="subcellular location">
    <subcellularLocation>
        <location evidence="3">Periplasm</location>
    </subcellularLocation>
</comment>
<feature type="signal peptide" evidence="13">
    <location>
        <begin position="1"/>
        <end position="20"/>
    </location>
</feature>
<dbReference type="Gene3D" id="3.60.15.10">
    <property type="entry name" value="Ribonuclease Z/Hydroxyacylglutathione hydrolase-like"/>
    <property type="match status" value="1"/>
</dbReference>
<dbReference type="GO" id="GO:0017001">
    <property type="term" value="P:antibiotic catabolic process"/>
    <property type="evidence" value="ECO:0007669"/>
    <property type="project" value="InterPro"/>
</dbReference>
<evidence type="ECO:0000256" key="4">
    <source>
        <dbReference type="ARBA" id="ARBA00005250"/>
    </source>
</evidence>
<dbReference type="PANTHER" id="PTHR42951">
    <property type="entry name" value="METALLO-BETA-LACTAMASE DOMAIN-CONTAINING"/>
    <property type="match status" value="1"/>
</dbReference>
<evidence type="ECO:0000313" key="15">
    <source>
        <dbReference type="EMBL" id="PQB05140.1"/>
    </source>
</evidence>
<sequence length="335" mass="37255">MNRIFKGLLLASIAALPLGAQENQPNEEIEVVKVRDSIYMLQGRGGNIGLSLGEDGIFMIDDKFASSTPNILNAILTLSNASVQFVINTHHHGDHTGGNINLRGQGATIFAHENVRSRLIQVARDKYKQDIEKSAEDAKERGIVDDKLEQRRESAMARIDEELDLDPHSLPMVTFGNNLHFYYNGEEIVVFHVARAHTDGDVMVYFTESNVLQTGDAYVKDAYPFIDSKNGGSLAGYIAGLSRVMSMIDEDTLIIPGHGDIATQADIRYTLSMLTFIRDRIAFHLVAGKSKQEIMAMSELTDQFDQKGFGDGFINTQRLLESVFPEIEKKFKGKN</sequence>
<evidence type="ECO:0000256" key="11">
    <source>
        <dbReference type="ARBA" id="ARBA00022833"/>
    </source>
</evidence>
<dbReference type="AlphaFoldDB" id="A0A2S7KRA2"/>
<keyword evidence="16" id="KW-1185">Reference proteome</keyword>
<evidence type="ECO:0000256" key="13">
    <source>
        <dbReference type="SAM" id="SignalP"/>
    </source>
</evidence>
<evidence type="ECO:0000256" key="6">
    <source>
        <dbReference type="ARBA" id="ARBA00012865"/>
    </source>
</evidence>
<keyword evidence="11" id="KW-0862">Zinc</keyword>
<name>A0A2S7KRA2_9FLAO</name>
<keyword evidence="9" id="KW-0574">Periplasm</keyword>
<evidence type="ECO:0000256" key="5">
    <source>
        <dbReference type="ARBA" id="ARBA00011245"/>
    </source>
</evidence>
<evidence type="ECO:0000256" key="9">
    <source>
        <dbReference type="ARBA" id="ARBA00022764"/>
    </source>
</evidence>
<dbReference type="OrthoDB" id="9769598at2"/>
<dbReference type="GO" id="GO:0008270">
    <property type="term" value="F:zinc ion binding"/>
    <property type="evidence" value="ECO:0007669"/>
    <property type="project" value="InterPro"/>
</dbReference>
<dbReference type="SUPFAM" id="SSF56281">
    <property type="entry name" value="Metallo-hydrolase/oxidoreductase"/>
    <property type="match status" value="1"/>
</dbReference>
<comment type="cofactor">
    <cofactor evidence="2">
        <name>Zn(2+)</name>
        <dbReference type="ChEBI" id="CHEBI:29105"/>
    </cofactor>
</comment>
<feature type="chain" id="PRO_5015512176" description="beta-lactamase" evidence="13">
    <location>
        <begin position="21"/>
        <end position="335"/>
    </location>
</feature>
<organism evidence="15 16">
    <name type="scientific">Aureitalea marina</name>
    <dbReference type="NCBI Taxonomy" id="930804"/>
    <lineage>
        <taxon>Bacteria</taxon>
        <taxon>Pseudomonadati</taxon>
        <taxon>Bacteroidota</taxon>
        <taxon>Flavobacteriia</taxon>
        <taxon>Flavobacteriales</taxon>
        <taxon>Flavobacteriaceae</taxon>
        <taxon>Aureitalea</taxon>
    </lineage>
</organism>
<dbReference type="GO" id="GO:0042597">
    <property type="term" value="C:periplasmic space"/>
    <property type="evidence" value="ECO:0007669"/>
    <property type="project" value="UniProtKB-SubCell"/>
</dbReference>
<dbReference type="CDD" id="cd16282">
    <property type="entry name" value="metallo-hydrolase-like_MBL-fold"/>
    <property type="match status" value="1"/>
</dbReference>
<dbReference type="SMART" id="SM00849">
    <property type="entry name" value="Lactamase_B"/>
    <property type="match status" value="1"/>
</dbReference>
<gene>
    <name evidence="15" type="ORF">BST85_09760</name>
</gene>
<feature type="domain" description="Metallo-beta-lactamase" evidence="14">
    <location>
        <begin position="45"/>
        <end position="258"/>
    </location>
</feature>
<reference evidence="15 16" key="1">
    <citation type="submission" date="2016-11" db="EMBL/GenBank/DDBJ databases">
        <title>Trade-off between light-utilization and light-protection in marine flavobacteria.</title>
        <authorList>
            <person name="Kumagai Y."/>
        </authorList>
    </citation>
    <scope>NUCLEOTIDE SEQUENCE [LARGE SCALE GENOMIC DNA]</scope>
    <source>
        <strain evidence="15 16">NBRC 107741</strain>
    </source>
</reference>
<keyword evidence="8 13" id="KW-0732">Signal</keyword>
<evidence type="ECO:0000256" key="10">
    <source>
        <dbReference type="ARBA" id="ARBA00022801"/>
    </source>
</evidence>
<evidence type="ECO:0000256" key="3">
    <source>
        <dbReference type="ARBA" id="ARBA00004418"/>
    </source>
</evidence>
<evidence type="ECO:0000256" key="8">
    <source>
        <dbReference type="ARBA" id="ARBA00022729"/>
    </source>
</evidence>
<dbReference type="InterPro" id="IPR036866">
    <property type="entry name" value="RibonucZ/Hydroxyglut_hydro"/>
</dbReference>
<keyword evidence="10" id="KW-0378">Hydrolase</keyword>
<dbReference type="PANTHER" id="PTHR42951:SF4">
    <property type="entry name" value="ACYL-COENZYME A THIOESTERASE MBLAC2"/>
    <property type="match status" value="1"/>
</dbReference>
<dbReference type="EMBL" id="MQUB01000001">
    <property type="protein sequence ID" value="PQB05140.1"/>
    <property type="molecule type" value="Genomic_DNA"/>
</dbReference>
<dbReference type="PROSITE" id="PS00743">
    <property type="entry name" value="BETA_LACTAMASE_B_1"/>
    <property type="match status" value="1"/>
</dbReference>
<dbReference type="Pfam" id="PF00753">
    <property type="entry name" value="Lactamase_B"/>
    <property type="match status" value="1"/>
</dbReference>
<protein>
    <recommendedName>
        <fullName evidence="6">beta-lactamase</fullName>
        <ecNumber evidence="6">3.5.2.6</ecNumber>
    </recommendedName>
</protein>
<keyword evidence="12" id="KW-0046">Antibiotic resistance</keyword>